<protein>
    <submittedName>
        <fullName evidence="1">Uncharacterized protein</fullName>
    </submittedName>
</protein>
<proteinExistence type="predicted"/>
<sequence length="43" mass="5025">MTTSKVNLVSSTMCLTIIMYMAHHRCQHNTITQDSIENQHYQN</sequence>
<name>A0A0A8Z266_ARUDO</name>
<dbReference type="AlphaFoldDB" id="A0A0A8Z266"/>
<organism evidence="1">
    <name type="scientific">Arundo donax</name>
    <name type="common">Giant reed</name>
    <name type="synonym">Donax arundinaceus</name>
    <dbReference type="NCBI Taxonomy" id="35708"/>
    <lineage>
        <taxon>Eukaryota</taxon>
        <taxon>Viridiplantae</taxon>
        <taxon>Streptophyta</taxon>
        <taxon>Embryophyta</taxon>
        <taxon>Tracheophyta</taxon>
        <taxon>Spermatophyta</taxon>
        <taxon>Magnoliopsida</taxon>
        <taxon>Liliopsida</taxon>
        <taxon>Poales</taxon>
        <taxon>Poaceae</taxon>
        <taxon>PACMAD clade</taxon>
        <taxon>Arundinoideae</taxon>
        <taxon>Arundineae</taxon>
        <taxon>Arundo</taxon>
    </lineage>
</organism>
<reference evidence="1" key="1">
    <citation type="submission" date="2014-09" db="EMBL/GenBank/DDBJ databases">
        <authorList>
            <person name="Magalhaes I.L.F."/>
            <person name="Oliveira U."/>
            <person name="Santos F.R."/>
            <person name="Vidigal T.H.D.A."/>
            <person name="Brescovit A.D."/>
            <person name="Santos A.J."/>
        </authorList>
    </citation>
    <scope>NUCLEOTIDE SEQUENCE</scope>
    <source>
        <tissue evidence="1">Shoot tissue taken approximately 20 cm above the soil surface</tissue>
    </source>
</reference>
<reference evidence="1" key="2">
    <citation type="journal article" date="2015" name="Data Brief">
        <title>Shoot transcriptome of the giant reed, Arundo donax.</title>
        <authorList>
            <person name="Barrero R.A."/>
            <person name="Guerrero F.D."/>
            <person name="Moolhuijzen P."/>
            <person name="Goolsby J.A."/>
            <person name="Tidwell J."/>
            <person name="Bellgard S.E."/>
            <person name="Bellgard M.I."/>
        </authorList>
    </citation>
    <scope>NUCLEOTIDE SEQUENCE</scope>
    <source>
        <tissue evidence="1">Shoot tissue taken approximately 20 cm above the soil surface</tissue>
    </source>
</reference>
<dbReference type="EMBL" id="GBRH01267055">
    <property type="protein sequence ID" value="JAD30840.1"/>
    <property type="molecule type" value="Transcribed_RNA"/>
</dbReference>
<evidence type="ECO:0000313" key="1">
    <source>
        <dbReference type="EMBL" id="JAD30840.1"/>
    </source>
</evidence>
<accession>A0A0A8Z266</accession>